<organism evidence="2 3">
    <name type="scientific">Methylorubrum rhodinum</name>
    <dbReference type="NCBI Taxonomy" id="29428"/>
    <lineage>
        <taxon>Bacteria</taxon>
        <taxon>Pseudomonadati</taxon>
        <taxon>Pseudomonadota</taxon>
        <taxon>Alphaproteobacteria</taxon>
        <taxon>Hyphomicrobiales</taxon>
        <taxon>Methylobacteriaceae</taxon>
        <taxon>Methylorubrum</taxon>
    </lineage>
</organism>
<proteinExistence type="predicted"/>
<accession>A0A840ZIR4</accession>
<evidence type="ECO:0008006" key="4">
    <source>
        <dbReference type="Google" id="ProtNLM"/>
    </source>
</evidence>
<protein>
    <recommendedName>
        <fullName evidence="4">Transmembrane protein</fullName>
    </recommendedName>
</protein>
<evidence type="ECO:0000313" key="2">
    <source>
        <dbReference type="EMBL" id="MBB5756837.1"/>
    </source>
</evidence>
<dbReference type="EMBL" id="JACHOP010000004">
    <property type="protein sequence ID" value="MBB5756837.1"/>
    <property type="molecule type" value="Genomic_DNA"/>
</dbReference>
<dbReference type="Proteomes" id="UP000583454">
    <property type="component" value="Unassembled WGS sequence"/>
</dbReference>
<comment type="caution">
    <text evidence="2">The sequence shown here is derived from an EMBL/GenBank/DDBJ whole genome shotgun (WGS) entry which is preliminary data.</text>
</comment>
<keyword evidence="1" id="KW-1133">Transmembrane helix</keyword>
<sequence length="116" mass="13310">MEHATDEPRVVTAQDWDARVDRACAKLPERGRRIVAWLREPARFPMRVLAAVLLILGGIFSILPVLGLWMLPLGLALLAQDVPALKVPMEKAARWIERQWRRWRPKKDEAGAERQP</sequence>
<feature type="transmembrane region" description="Helical" evidence="1">
    <location>
        <begin position="48"/>
        <end position="71"/>
    </location>
</feature>
<dbReference type="AlphaFoldDB" id="A0A840ZIR4"/>
<keyword evidence="1" id="KW-0812">Transmembrane</keyword>
<reference evidence="2 3" key="1">
    <citation type="submission" date="2020-08" db="EMBL/GenBank/DDBJ databases">
        <title>Genomic Encyclopedia of Type Strains, Phase IV (KMG-IV): sequencing the most valuable type-strain genomes for metagenomic binning, comparative biology and taxonomic classification.</title>
        <authorList>
            <person name="Goeker M."/>
        </authorList>
    </citation>
    <scope>NUCLEOTIDE SEQUENCE [LARGE SCALE GENOMIC DNA]</scope>
    <source>
        <strain evidence="2 3">DSM 2163</strain>
    </source>
</reference>
<dbReference type="RefSeq" id="WP_183567297.1">
    <property type="nucleotide sequence ID" value="NZ_JACHOP010000004.1"/>
</dbReference>
<keyword evidence="3" id="KW-1185">Reference proteome</keyword>
<name>A0A840ZIR4_9HYPH</name>
<keyword evidence="1" id="KW-0472">Membrane</keyword>
<gene>
    <name evidence="2" type="ORF">HNR00_001537</name>
</gene>
<evidence type="ECO:0000256" key="1">
    <source>
        <dbReference type="SAM" id="Phobius"/>
    </source>
</evidence>
<evidence type="ECO:0000313" key="3">
    <source>
        <dbReference type="Proteomes" id="UP000583454"/>
    </source>
</evidence>